<keyword evidence="7" id="KW-0472">Membrane</keyword>
<feature type="binding site" description="axial binding residue" evidence="5">
    <location>
        <position position="443"/>
    </location>
    <ligand>
        <name>heme</name>
        <dbReference type="ChEBI" id="CHEBI:30413"/>
    </ligand>
    <ligandPart>
        <name>Fe</name>
        <dbReference type="ChEBI" id="CHEBI:18248"/>
    </ligandPart>
</feature>
<keyword evidence="3 6" id="KW-0560">Oxidoreductase</keyword>
<protein>
    <recommendedName>
        <fullName evidence="10">O-methylsterigmatocystin oxidoreductase</fullName>
    </recommendedName>
</protein>
<dbReference type="PROSITE" id="PS00086">
    <property type="entry name" value="CYTOCHROME_P450"/>
    <property type="match status" value="1"/>
</dbReference>
<evidence type="ECO:0000256" key="2">
    <source>
        <dbReference type="ARBA" id="ARBA00022723"/>
    </source>
</evidence>
<dbReference type="InterPro" id="IPR001128">
    <property type="entry name" value="Cyt_P450"/>
</dbReference>
<keyword evidence="5 6" id="KW-0349">Heme</keyword>
<dbReference type="InterPro" id="IPR017972">
    <property type="entry name" value="Cyt_P450_CS"/>
</dbReference>
<dbReference type="EMBL" id="JAQIZZ010000001">
    <property type="protein sequence ID" value="KAJ5556351.1"/>
    <property type="molecule type" value="Genomic_DNA"/>
</dbReference>
<keyword evidence="9" id="KW-1185">Reference proteome</keyword>
<evidence type="ECO:0000256" key="7">
    <source>
        <dbReference type="SAM" id="Phobius"/>
    </source>
</evidence>
<organism evidence="8 9">
    <name type="scientific">Penicillium frequentans</name>
    <dbReference type="NCBI Taxonomy" id="3151616"/>
    <lineage>
        <taxon>Eukaryota</taxon>
        <taxon>Fungi</taxon>
        <taxon>Dikarya</taxon>
        <taxon>Ascomycota</taxon>
        <taxon>Pezizomycotina</taxon>
        <taxon>Eurotiomycetes</taxon>
        <taxon>Eurotiomycetidae</taxon>
        <taxon>Eurotiales</taxon>
        <taxon>Aspergillaceae</taxon>
        <taxon>Penicillium</taxon>
    </lineage>
</organism>
<evidence type="ECO:0000256" key="6">
    <source>
        <dbReference type="RuleBase" id="RU000461"/>
    </source>
</evidence>
<evidence type="ECO:0000256" key="4">
    <source>
        <dbReference type="ARBA" id="ARBA00023004"/>
    </source>
</evidence>
<name>A0AAD6GJP2_9EURO</name>
<evidence type="ECO:0008006" key="10">
    <source>
        <dbReference type="Google" id="ProtNLM"/>
    </source>
</evidence>
<dbReference type="SUPFAM" id="SSF48264">
    <property type="entry name" value="Cytochrome P450"/>
    <property type="match status" value="1"/>
</dbReference>
<evidence type="ECO:0000256" key="1">
    <source>
        <dbReference type="ARBA" id="ARBA00010617"/>
    </source>
</evidence>
<keyword evidence="7" id="KW-0812">Transmembrane</keyword>
<evidence type="ECO:0000256" key="5">
    <source>
        <dbReference type="PIRSR" id="PIRSR602401-1"/>
    </source>
</evidence>
<proteinExistence type="inferred from homology"/>
<reference evidence="8 9" key="1">
    <citation type="journal article" date="2023" name="IMA Fungus">
        <title>Comparative genomic study of the Penicillium genus elucidates a diverse pangenome and 15 lateral gene transfer events.</title>
        <authorList>
            <person name="Petersen C."/>
            <person name="Sorensen T."/>
            <person name="Nielsen M.R."/>
            <person name="Sondergaard T.E."/>
            <person name="Sorensen J.L."/>
            <person name="Fitzpatrick D.A."/>
            <person name="Frisvad J.C."/>
            <person name="Nielsen K.L."/>
        </authorList>
    </citation>
    <scope>NUCLEOTIDE SEQUENCE [LARGE SCALE GENOMIC DNA]</scope>
    <source>
        <strain evidence="8 9">IBT 35679</strain>
    </source>
</reference>
<dbReference type="InterPro" id="IPR036396">
    <property type="entry name" value="Cyt_P450_sf"/>
</dbReference>
<dbReference type="Proteomes" id="UP001220324">
    <property type="component" value="Unassembled WGS sequence"/>
</dbReference>
<dbReference type="PRINTS" id="PR00463">
    <property type="entry name" value="EP450I"/>
</dbReference>
<sequence>MELLTIGILVSVTTCIALYFLTAFTAPRRTPKGLRDVPVAGSQTALMGAHPQRQLQIWSREHGELFKVRLGGEQWIFVNSPMAVKEIFDRQSQHSSSRAPSPVVSDLLSGGMRFLLMPYSPHWRKLRAIVHKLLTPKSSNTFIPSQEFEAKQLLWDILMDNENQENFYMHIRRYTTSVVMTSTYGRRVPVWDCEDVREIFGLMKEFSEAANPGKHIAEMFPALANIPIFMQWWRRAAQQSFARQAAIWMKYWMQLKEQMNMNQAPECFVKRFIETDHQKNGISELQAAFLAGTMIEAGSETTSSALNSCVRYFAAFPEAQAKAYEEVRRVVGENRVPNFEDERDLPYIRACVKEILRIRPVTNIGSPHYTTADIVYKDYFIPANTVVSVNQYALHFDSERYDKPNDFIPDRYLKHTLKSGAYAAHPDPYERDHFDFGAGRRICPGMHMAENSLFITIASIIWGFEILPPIVDGQVRAVDISDAAYEEGVNTLPKPGKLLFVPRSEVVKETIKAEWQAAKKDGYMLGSIKVDAEGMVASSKYTA</sequence>
<comment type="caution">
    <text evidence="8">The sequence shown here is derived from an EMBL/GenBank/DDBJ whole genome shotgun (WGS) entry which is preliminary data.</text>
</comment>
<dbReference type="GO" id="GO:0043386">
    <property type="term" value="P:mycotoxin biosynthetic process"/>
    <property type="evidence" value="ECO:0007669"/>
    <property type="project" value="UniProtKB-ARBA"/>
</dbReference>
<dbReference type="GO" id="GO:0020037">
    <property type="term" value="F:heme binding"/>
    <property type="evidence" value="ECO:0007669"/>
    <property type="project" value="InterPro"/>
</dbReference>
<comment type="similarity">
    <text evidence="1 6">Belongs to the cytochrome P450 family.</text>
</comment>
<dbReference type="PRINTS" id="PR00385">
    <property type="entry name" value="P450"/>
</dbReference>
<feature type="transmembrane region" description="Helical" evidence="7">
    <location>
        <begin position="6"/>
        <end position="26"/>
    </location>
</feature>
<dbReference type="GO" id="GO:0004497">
    <property type="term" value="F:monooxygenase activity"/>
    <property type="evidence" value="ECO:0007669"/>
    <property type="project" value="UniProtKB-KW"/>
</dbReference>
<keyword evidence="4 5" id="KW-0408">Iron</keyword>
<dbReference type="PANTHER" id="PTHR46300">
    <property type="entry name" value="P450, PUTATIVE (EUROFUNG)-RELATED-RELATED"/>
    <property type="match status" value="1"/>
</dbReference>
<gene>
    <name evidence="8" type="ORF">N7494_000266</name>
</gene>
<dbReference type="Gene3D" id="1.10.630.10">
    <property type="entry name" value="Cytochrome P450"/>
    <property type="match status" value="1"/>
</dbReference>
<dbReference type="InterPro" id="IPR002401">
    <property type="entry name" value="Cyt_P450_E_grp-I"/>
</dbReference>
<evidence type="ECO:0000256" key="3">
    <source>
        <dbReference type="ARBA" id="ARBA00023002"/>
    </source>
</evidence>
<dbReference type="PANTHER" id="PTHR46300:SF11">
    <property type="entry name" value="OXIDOREDUCTASE, PUTATIVE-RELATED"/>
    <property type="match status" value="1"/>
</dbReference>
<dbReference type="AlphaFoldDB" id="A0AAD6GJP2"/>
<evidence type="ECO:0000313" key="8">
    <source>
        <dbReference type="EMBL" id="KAJ5556351.1"/>
    </source>
</evidence>
<evidence type="ECO:0000313" key="9">
    <source>
        <dbReference type="Proteomes" id="UP001220324"/>
    </source>
</evidence>
<accession>A0AAD6GJP2</accession>
<keyword evidence="2 5" id="KW-0479">Metal-binding</keyword>
<comment type="cofactor">
    <cofactor evidence="5">
        <name>heme</name>
        <dbReference type="ChEBI" id="CHEBI:30413"/>
    </cofactor>
</comment>
<keyword evidence="6" id="KW-0503">Monooxygenase</keyword>
<dbReference type="InterPro" id="IPR050364">
    <property type="entry name" value="Cytochrome_P450_fung"/>
</dbReference>
<keyword evidence="7" id="KW-1133">Transmembrane helix</keyword>
<dbReference type="GO" id="GO:0016705">
    <property type="term" value="F:oxidoreductase activity, acting on paired donors, with incorporation or reduction of molecular oxygen"/>
    <property type="evidence" value="ECO:0007669"/>
    <property type="project" value="InterPro"/>
</dbReference>
<dbReference type="Pfam" id="PF00067">
    <property type="entry name" value="p450"/>
    <property type="match status" value="1"/>
</dbReference>
<dbReference type="GO" id="GO:0005506">
    <property type="term" value="F:iron ion binding"/>
    <property type="evidence" value="ECO:0007669"/>
    <property type="project" value="InterPro"/>
</dbReference>
<dbReference type="CDD" id="cd11065">
    <property type="entry name" value="CYP64-like"/>
    <property type="match status" value="1"/>
</dbReference>